<organism evidence="1 2">
    <name type="scientific">Enterovibrio nigricans DSM 22720</name>
    <dbReference type="NCBI Taxonomy" id="1121868"/>
    <lineage>
        <taxon>Bacteria</taxon>
        <taxon>Pseudomonadati</taxon>
        <taxon>Pseudomonadota</taxon>
        <taxon>Gammaproteobacteria</taxon>
        <taxon>Vibrionales</taxon>
        <taxon>Vibrionaceae</taxon>
        <taxon>Enterovibrio</taxon>
    </lineage>
</organism>
<evidence type="ECO:0000313" key="1">
    <source>
        <dbReference type="EMBL" id="SKA60361.1"/>
    </source>
</evidence>
<reference evidence="2" key="1">
    <citation type="submission" date="2017-02" db="EMBL/GenBank/DDBJ databases">
        <authorList>
            <person name="Varghese N."/>
            <person name="Submissions S."/>
        </authorList>
    </citation>
    <scope>NUCLEOTIDE SEQUENCE [LARGE SCALE GENOMIC DNA]</scope>
    <source>
        <strain evidence="2">DSM 22720</strain>
    </source>
</reference>
<gene>
    <name evidence="1" type="ORF">SAMN02745132_03292</name>
</gene>
<dbReference type="EMBL" id="FUXU01000049">
    <property type="protein sequence ID" value="SKA60361.1"/>
    <property type="molecule type" value="Genomic_DNA"/>
</dbReference>
<sequence>MKATNTHKAMRSVFRICERIIRDGMASSDLVMILKNTHSDFRRECARKRGRPLTRHYITTHDCWAWVRECPTEAELAIWLYVRELSNCRIANSHKNMVVGAFLWLMKPRYPFLNYVWSESSNQDACDFDELLVVNGKSSQYWSWTPNSHTANFTL</sequence>
<dbReference type="RefSeq" id="WP_078753519.1">
    <property type="nucleotide sequence ID" value="NZ_FUXU01000049.1"/>
</dbReference>
<dbReference type="Proteomes" id="UP000190162">
    <property type="component" value="Unassembled WGS sequence"/>
</dbReference>
<dbReference type="AlphaFoldDB" id="A0A1T4V738"/>
<evidence type="ECO:0000313" key="2">
    <source>
        <dbReference type="Proteomes" id="UP000190162"/>
    </source>
</evidence>
<keyword evidence="2" id="KW-1185">Reference proteome</keyword>
<proteinExistence type="predicted"/>
<protein>
    <submittedName>
        <fullName evidence="1">Uncharacterized protein</fullName>
    </submittedName>
</protein>
<name>A0A1T4V738_9GAMM</name>
<accession>A0A1T4V738</accession>